<sequence length="184" mass="19991">MTRLVILGKQGAGKGTQCALLAKHYHIPHISTGDMLRTAVAEGTHLGLQAKAIMEAGELVSDEIILGIVHERLTQADAQLGFLLDGFPRTDAQAQGLMAMLAPNKIDVALDIDVPDDVVTKRMLARGRDDDTPEAMQRRLELYQTETAPLLELFSKGGFLVSVDGLGTELEVHGRVIDAIERNR</sequence>
<evidence type="ECO:0000256" key="3">
    <source>
        <dbReference type="ARBA" id="ARBA00022777"/>
    </source>
</evidence>
<dbReference type="CDD" id="cd01428">
    <property type="entry name" value="ADK"/>
    <property type="match status" value="1"/>
</dbReference>
<protein>
    <recommendedName>
        <fullName evidence="5">Adenylate kinase active site lid domain-containing protein</fullName>
    </recommendedName>
</protein>
<dbReference type="GO" id="GO:0005524">
    <property type="term" value="F:ATP binding"/>
    <property type="evidence" value="ECO:0007669"/>
    <property type="project" value="InterPro"/>
</dbReference>
<reference evidence="4" key="1">
    <citation type="submission" date="2018-05" db="EMBL/GenBank/DDBJ databases">
        <authorList>
            <person name="Lanie J.A."/>
            <person name="Ng W.-L."/>
            <person name="Kazmierczak K.M."/>
            <person name="Andrzejewski T.M."/>
            <person name="Davidsen T.M."/>
            <person name="Wayne K.J."/>
            <person name="Tettelin H."/>
            <person name="Glass J.I."/>
            <person name="Rusch D."/>
            <person name="Podicherti R."/>
            <person name="Tsui H.-C.T."/>
            <person name="Winkler M.E."/>
        </authorList>
    </citation>
    <scope>NUCLEOTIDE SEQUENCE</scope>
</reference>
<dbReference type="HAMAP" id="MF_00235">
    <property type="entry name" value="Adenylate_kinase_Adk"/>
    <property type="match status" value="1"/>
</dbReference>
<evidence type="ECO:0008006" key="5">
    <source>
        <dbReference type="Google" id="ProtNLM"/>
    </source>
</evidence>
<dbReference type="GO" id="GO:0006139">
    <property type="term" value="P:nucleobase-containing compound metabolic process"/>
    <property type="evidence" value="ECO:0007669"/>
    <property type="project" value="InterPro"/>
</dbReference>
<dbReference type="PANTHER" id="PTHR23359">
    <property type="entry name" value="NUCLEOTIDE KINASE"/>
    <property type="match status" value="1"/>
</dbReference>
<accession>A0A381REL2</accession>
<keyword evidence="2" id="KW-0547">Nucleotide-binding</keyword>
<dbReference type="InterPro" id="IPR033690">
    <property type="entry name" value="Adenylat_kinase_CS"/>
</dbReference>
<dbReference type="InterPro" id="IPR027417">
    <property type="entry name" value="P-loop_NTPase"/>
</dbReference>
<dbReference type="NCBIfam" id="NF011105">
    <property type="entry name" value="PRK14532.1"/>
    <property type="match status" value="1"/>
</dbReference>
<keyword evidence="3" id="KW-0418">Kinase</keyword>
<name>A0A381REL2_9ZZZZ</name>
<dbReference type="NCBIfam" id="NF001381">
    <property type="entry name" value="PRK00279.1-3"/>
    <property type="match status" value="1"/>
</dbReference>
<keyword evidence="1" id="KW-0808">Transferase</keyword>
<dbReference type="GO" id="GO:0019205">
    <property type="term" value="F:nucleobase-containing compound kinase activity"/>
    <property type="evidence" value="ECO:0007669"/>
    <property type="project" value="InterPro"/>
</dbReference>
<dbReference type="InterPro" id="IPR000850">
    <property type="entry name" value="Adenylat/UMP-CMP_kin"/>
</dbReference>
<evidence type="ECO:0000256" key="2">
    <source>
        <dbReference type="ARBA" id="ARBA00022741"/>
    </source>
</evidence>
<gene>
    <name evidence="4" type="ORF">METZ01_LOCUS42232</name>
</gene>
<dbReference type="NCBIfam" id="NF011100">
    <property type="entry name" value="PRK14527.1"/>
    <property type="match status" value="1"/>
</dbReference>
<organism evidence="4">
    <name type="scientific">marine metagenome</name>
    <dbReference type="NCBI Taxonomy" id="408172"/>
    <lineage>
        <taxon>unclassified sequences</taxon>
        <taxon>metagenomes</taxon>
        <taxon>ecological metagenomes</taxon>
    </lineage>
</organism>
<dbReference type="Gene3D" id="3.40.50.300">
    <property type="entry name" value="P-loop containing nucleotide triphosphate hydrolases"/>
    <property type="match status" value="1"/>
</dbReference>
<proteinExistence type="inferred from homology"/>
<dbReference type="SUPFAM" id="SSF52540">
    <property type="entry name" value="P-loop containing nucleoside triphosphate hydrolases"/>
    <property type="match status" value="1"/>
</dbReference>
<dbReference type="PRINTS" id="PR00094">
    <property type="entry name" value="ADENYLTKNASE"/>
</dbReference>
<dbReference type="NCBIfam" id="NF011104">
    <property type="entry name" value="PRK14531.1"/>
    <property type="match status" value="1"/>
</dbReference>
<dbReference type="PROSITE" id="PS00113">
    <property type="entry name" value="ADENYLATE_KINASE"/>
    <property type="match status" value="1"/>
</dbReference>
<dbReference type="EMBL" id="UINC01001816">
    <property type="protein sequence ID" value="SUZ89378.1"/>
    <property type="molecule type" value="Genomic_DNA"/>
</dbReference>
<evidence type="ECO:0000313" key="4">
    <source>
        <dbReference type="EMBL" id="SUZ89378.1"/>
    </source>
</evidence>
<dbReference type="Pfam" id="PF00406">
    <property type="entry name" value="ADK"/>
    <property type="match status" value="1"/>
</dbReference>
<evidence type="ECO:0000256" key="1">
    <source>
        <dbReference type="ARBA" id="ARBA00022679"/>
    </source>
</evidence>
<dbReference type="AlphaFoldDB" id="A0A381REL2"/>